<gene>
    <name evidence="4" type="ORF">A5802_003307</name>
</gene>
<feature type="domain" description="HTH deoR-type" evidence="3">
    <location>
        <begin position="5"/>
        <end position="60"/>
    </location>
</feature>
<dbReference type="SMART" id="SM01134">
    <property type="entry name" value="DeoRC"/>
    <property type="match status" value="1"/>
</dbReference>
<dbReference type="Pfam" id="PF00455">
    <property type="entry name" value="DeoRC"/>
    <property type="match status" value="1"/>
</dbReference>
<dbReference type="GO" id="GO:0003700">
    <property type="term" value="F:DNA-binding transcription factor activity"/>
    <property type="evidence" value="ECO:0007669"/>
    <property type="project" value="InterPro"/>
</dbReference>
<evidence type="ECO:0000256" key="1">
    <source>
        <dbReference type="ARBA" id="ARBA00023015"/>
    </source>
</evidence>
<dbReference type="InterPro" id="IPR036390">
    <property type="entry name" value="WH_DNA-bd_sf"/>
</dbReference>
<protein>
    <recommendedName>
        <fullName evidence="3">HTH deoR-type domain-containing protein</fullName>
    </recommendedName>
</protein>
<dbReference type="PRINTS" id="PR00037">
    <property type="entry name" value="HTHLACR"/>
</dbReference>
<dbReference type="SMART" id="SM00420">
    <property type="entry name" value="HTH_DEOR"/>
    <property type="match status" value="1"/>
</dbReference>
<organism evidence="4 5">
    <name type="scientific">Enterococcus mundtii</name>
    <dbReference type="NCBI Taxonomy" id="53346"/>
    <lineage>
        <taxon>Bacteria</taxon>
        <taxon>Bacillati</taxon>
        <taxon>Bacillota</taxon>
        <taxon>Bacilli</taxon>
        <taxon>Lactobacillales</taxon>
        <taxon>Enterococcaceae</taxon>
        <taxon>Enterococcus</taxon>
    </lineage>
</organism>
<dbReference type="Gene3D" id="3.40.50.1360">
    <property type="match status" value="1"/>
</dbReference>
<comment type="caution">
    <text evidence="4">The sequence shown here is derived from an EMBL/GenBank/DDBJ whole genome shotgun (WGS) entry which is preliminary data.</text>
</comment>
<dbReference type="InterPro" id="IPR050313">
    <property type="entry name" value="Carb_Metab_HTH_regulators"/>
</dbReference>
<dbReference type="AlphaFoldDB" id="A0A242KFY3"/>
<name>A0A242KFY3_ENTMU</name>
<dbReference type="InterPro" id="IPR037171">
    <property type="entry name" value="NagB/RpiA_transferase-like"/>
</dbReference>
<evidence type="ECO:0000259" key="3">
    <source>
        <dbReference type="PROSITE" id="PS51000"/>
    </source>
</evidence>
<dbReference type="RefSeq" id="WP_086335697.1">
    <property type="nucleotide sequence ID" value="NZ_NGMS01000008.1"/>
</dbReference>
<dbReference type="SUPFAM" id="SSF46785">
    <property type="entry name" value="Winged helix' DNA-binding domain"/>
    <property type="match status" value="1"/>
</dbReference>
<dbReference type="EMBL" id="NGMS01000008">
    <property type="protein sequence ID" value="OTP19967.1"/>
    <property type="molecule type" value="Genomic_DNA"/>
</dbReference>
<accession>A0A242KFY3</accession>
<dbReference type="InterPro" id="IPR001034">
    <property type="entry name" value="DeoR_HTH"/>
</dbReference>
<dbReference type="SUPFAM" id="SSF100950">
    <property type="entry name" value="NagB/RpiA/CoA transferase-like"/>
    <property type="match status" value="1"/>
</dbReference>
<evidence type="ECO:0000313" key="5">
    <source>
        <dbReference type="Proteomes" id="UP000195024"/>
    </source>
</evidence>
<keyword evidence="2" id="KW-0804">Transcription</keyword>
<reference evidence="4 5" key="1">
    <citation type="submission" date="2017-05" db="EMBL/GenBank/DDBJ databases">
        <title>The Genome Sequence of Enterococcus mundtii 6B1_DIV0119.</title>
        <authorList>
            <consortium name="The Broad Institute Genomics Platform"/>
            <consortium name="The Broad Institute Genomic Center for Infectious Diseases"/>
            <person name="Earl A."/>
            <person name="Manson A."/>
            <person name="Schwartman J."/>
            <person name="Gilmore M."/>
            <person name="Abouelleil A."/>
            <person name="Cao P."/>
            <person name="Chapman S."/>
            <person name="Cusick C."/>
            <person name="Shea T."/>
            <person name="Young S."/>
            <person name="Neafsey D."/>
            <person name="Nusbaum C."/>
            <person name="Birren B."/>
        </authorList>
    </citation>
    <scope>NUCLEOTIDE SEQUENCE [LARGE SCALE GENOMIC DNA]</scope>
    <source>
        <strain evidence="4 5">6B1_DIV0119</strain>
    </source>
</reference>
<evidence type="ECO:0000313" key="4">
    <source>
        <dbReference type="EMBL" id="OTP19967.1"/>
    </source>
</evidence>
<dbReference type="Pfam" id="PF08220">
    <property type="entry name" value="HTH_DeoR"/>
    <property type="match status" value="1"/>
</dbReference>
<sequence length="237" mass="26904">MATAKDDRKKKIMVYLNKNKFASLGELVEFVHYSSATVKRDLIELENEEQIRRTRGGAILIDAEKVDAAYLTKVENYVNDEEKRSIAEKTITYIEDYMTIFIDSSSTALHLIPYLNRFHGLRVVTNSVLTATLLSEHTNVEVTVIGGTVTKKKFTVNSVTAINQLNIYQFDLALLSCRGFDEDKGASEISEGEAILKQCLKECTDKIILMVLQSKKNKVYFYKSLLPDNIYIVIENL</sequence>
<dbReference type="PANTHER" id="PTHR30363">
    <property type="entry name" value="HTH-TYPE TRANSCRIPTIONAL REGULATOR SRLR-RELATED"/>
    <property type="match status" value="1"/>
</dbReference>
<dbReference type="PROSITE" id="PS51000">
    <property type="entry name" value="HTH_DEOR_2"/>
    <property type="match status" value="1"/>
</dbReference>
<dbReference type="InterPro" id="IPR014036">
    <property type="entry name" value="DeoR-like_C"/>
</dbReference>
<keyword evidence="1" id="KW-0805">Transcription regulation</keyword>
<proteinExistence type="predicted"/>
<evidence type="ECO:0000256" key="2">
    <source>
        <dbReference type="ARBA" id="ARBA00023163"/>
    </source>
</evidence>
<dbReference type="PANTHER" id="PTHR30363:SF44">
    <property type="entry name" value="AGA OPERON TRANSCRIPTIONAL REPRESSOR-RELATED"/>
    <property type="match status" value="1"/>
</dbReference>
<dbReference type="Proteomes" id="UP000195024">
    <property type="component" value="Unassembled WGS sequence"/>
</dbReference>